<dbReference type="SUPFAM" id="SSF48557">
    <property type="entry name" value="L-aspartase-like"/>
    <property type="match status" value="1"/>
</dbReference>
<dbReference type="FunFam" id="3.30.70.330:FF:000219">
    <property type="entry name" value="Putative polyadenylation factor subunit CstF64"/>
    <property type="match status" value="1"/>
</dbReference>
<dbReference type="InterPro" id="IPR012677">
    <property type="entry name" value="Nucleotide-bd_a/b_plait_sf"/>
</dbReference>
<dbReference type="Pfam" id="PF00076">
    <property type="entry name" value="RRM_1"/>
    <property type="match status" value="1"/>
</dbReference>
<keyword evidence="2" id="KW-0694">RNA-binding</keyword>
<dbReference type="Gene3D" id="1.10.275.10">
    <property type="entry name" value="Fumarase/aspartase (N-terminal domain)"/>
    <property type="match status" value="1"/>
</dbReference>
<dbReference type="InterPro" id="IPR035979">
    <property type="entry name" value="RBD_domain_sf"/>
</dbReference>
<dbReference type="Pfam" id="PF14304">
    <property type="entry name" value="CSTF_C"/>
    <property type="match status" value="1"/>
</dbReference>
<organism evidence="6 7">
    <name type="scientific">Aspergillus novoparasiticus</name>
    <dbReference type="NCBI Taxonomy" id="986946"/>
    <lineage>
        <taxon>Eukaryota</taxon>
        <taxon>Fungi</taxon>
        <taxon>Dikarya</taxon>
        <taxon>Ascomycota</taxon>
        <taxon>Pezizomycotina</taxon>
        <taxon>Eurotiomycetes</taxon>
        <taxon>Eurotiomycetidae</taxon>
        <taxon>Eurotiales</taxon>
        <taxon>Aspergillaceae</taxon>
        <taxon>Aspergillus</taxon>
        <taxon>Aspergillus subgen. Circumdati</taxon>
    </lineage>
</organism>
<keyword evidence="3" id="KW-0456">Lyase</keyword>
<evidence type="ECO:0000256" key="2">
    <source>
        <dbReference type="PROSITE-ProRule" id="PRU00176"/>
    </source>
</evidence>
<dbReference type="CDD" id="cd00332">
    <property type="entry name" value="PAL-HAL"/>
    <property type="match status" value="1"/>
</dbReference>
<evidence type="ECO:0000313" key="7">
    <source>
        <dbReference type="Proteomes" id="UP000326799"/>
    </source>
</evidence>
<dbReference type="PROSITE" id="PS50102">
    <property type="entry name" value="RRM"/>
    <property type="match status" value="1"/>
</dbReference>
<dbReference type="InterPro" id="IPR008948">
    <property type="entry name" value="L-Aspartase-like"/>
</dbReference>
<dbReference type="Pfam" id="PF00221">
    <property type="entry name" value="Lyase_aromatic"/>
    <property type="match status" value="1"/>
</dbReference>
<feature type="region of interest" description="Disordered" evidence="4">
    <location>
        <begin position="212"/>
        <end position="242"/>
    </location>
</feature>
<comment type="similarity">
    <text evidence="1 3">Belongs to the PAL/histidase family.</text>
</comment>
<dbReference type="FunFam" id="1.25.40.630:FF:000003">
    <property type="entry name" value="Polyadenylation factor subunit CstF64, putative"/>
    <property type="match status" value="1"/>
</dbReference>
<dbReference type="GO" id="GO:0005737">
    <property type="term" value="C:cytoplasm"/>
    <property type="evidence" value="ECO:0007669"/>
    <property type="project" value="InterPro"/>
</dbReference>
<dbReference type="AlphaFoldDB" id="A0A5N6ERM2"/>
<dbReference type="GO" id="GO:0031124">
    <property type="term" value="P:mRNA 3'-end processing"/>
    <property type="evidence" value="ECO:0007669"/>
    <property type="project" value="InterPro"/>
</dbReference>
<dbReference type="InterPro" id="IPR024083">
    <property type="entry name" value="Fumarase/histidase_N"/>
</dbReference>
<gene>
    <name evidence="6" type="ORF">BDV33DRAFT_203883</name>
</gene>
<feature type="region of interest" description="Disordered" evidence="4">
    <location>
        <begin position="85"/>
        <end position="123"/>
    </location>
</feature>
<dbReference type="InterPro" id="IPR023144">
    <property type="entry name" value="Phe_NH3-lyase_shielding_dom_sf"/>
</dbReference>
<keyword evidence="7" id="KW-1185">Reference proteome</keyword>
<dbReference type="Proteomes" id="UP000326799">
    <property type="component" value="Unassembled WGS sequence"/>
</dbReference>
<proteinExistence type="inferred from homology"/>
<dbReference type="PROSITE" id="PS00488">
    <property type="entry name" value="PAL_HISTIDASE"/>
    <property type="match status" value="1"/>
</dbReference>
<dbReference type="SUPFAM" id="SSF54928">
    <property type="entry name" value="RNA-binding domain, RBD"/>
    <property type="match status" value="1"/>
</dbReference>
<name>A0A5N6ERM2_9EURO</name>
<dbReference type="Pfam" id="PF14327">
    <property type="entry name" value="CSTF2_hinge"/>
    <property type="match status" value="1"/>
</dbReference>
<dbReference type="PANTHER" id="PTHR10362">
    <property type="entry name" value="HISTIDINE AMMONIA-LYASE"/>
    <property type="match status" value="1"/>
</dbReference>
<dbReference type="GO" id="GO:0016841">
    <property type="term" value="F:ammonia-lyase activity"/>
    <property type="evidence" value="ECO:0007669"/>
    <property type="project" value="InterPro"/>
</dbReference>
<dbReference type="InterPro" id="IPR001106">
    <property type="entry name" value="Aromatic_Lyase"/>
</dbReference>
<dbReference type="GO" id="GO:0003723">
    <property type="term" value="F:RNA binding"/>
    <property type="evidence" value="ECO:0007669"/>
    <property type="project" value="UniProtKB-UniRule"/>
</dbReference>
<dbReference type="EMBL" id="ML733433">
    <property type="protein sequence ID" value="KAB8219957.1"/>
    <property type="molecule type" value="Genomic_DNA"/>
</dbReference>
<accession>A0A5N6ERM2</accession>
<evidence type="ECO:0000259" key="5">
    <source>
        <dbReference type="PROSITE" id="PS50102"/>
    </source>
</evidence>
<protein>
    <submittedName>
        <fullName evidence="6">L-Aspartase-like protein</fullName>
    </submittedName>
</protein>
<dbReference type="InterPro" id="IPR022313">
    <property type="entry name" value="Phe/His_NH3-lyase_AS"/>
</dbReference>
<dbReference type="InterPro" id="IPR000504">
    <property type="entry name" value="RRM_dom"/>
</dbReference>
<reference evidence="6 7" key="1">
    <citation type="submission" date="2019-04" db="EMBL/GenBank/DDBJ databases">
        <title>Fungal friends and foes A comparative genomics study of 23 Aspergillus species from section Flavi.</title>
        <authorList>
            <consortium name="DOE Joint Genome Institute"/>
            <person name="Kjaerbolling I."/>
            <person name="Vesth T.C."/>
            <person name="Frisvad J.C."/>
            <person name="Nybo J.L."/>
            <person name="Theobald S."/>
            <person name="Kildgaard S."/>
            <person name="Petersen T.I."/>
            <person name="Kuo A."/>
            <person name="Sato A."/>
            <person name="Lyhne E.K."/>
            <person name="Kogle M.E."/>
            <person name="Wiebenga A."/>
            <person name="Kun R.S."/>
            <person name="Lubbers R.J."/>
            <person name="Makela M.R."/>
            <person name="Barry K."/>
            <person name="Chovatia M."/>
            <person name="Clum A."/>
            <person name="Daum C."/>
            <person name="Haridas S."/>
            <person name="He G."/>
            <person name="LaButti K."/>
            <person name="Lipzen A."/>
            <person name="Mondo S."/>
            <person name="Pangilinan J."/>
            <person name="Riley R."/>
            <person name="Salamov A."/>
            <person name="Simmons B.A."/>
            <person name="Magnuson J.K."/>
            <person name="Henrissat B."/>
            <person name="Mortensen U.H."/>
            <person name="Larsen T.O."/>
            <person name="De vries R.P."/>
            <person name="Grigoriev I.V."/>
            <person name="Machida M."/>
            <person name="Baker S.E."/>
            <person name="Andersen M.R."/>
        </authorList>
    </citation>
    <scope>NUCLEOTIDE SEQUENCE [LARGE SCALE GENOMIC DNA]</scope>
    <source>
        <strain evidence="6 7">CBS 126849</strain>
    </source>
</reference>
<dbReference type="Gene3D" id="1.20.200.10">
    <property type="entry name" value="Fumarase/aspartase (Central domain)"/>
    <property type="match status" value="1"/>
</dbReference>
<dbReference type="Gene3D" id="3.30.70.330">
    <property type="match status" value="1"/>
</dbReference>
<feature type="domain" description="RRM" evidence="5">
    <location>
        <begin position="9"/>
        <end position="87"/>
    </location>
</feature>
<dbReference type="InterPro" id="IPR025742">
    <property type="entry name" value="CSTF2_hinge"/>
</dbReference>
<dbReference type="SMART" id="SM00360">
    <property type="entry name" value="RRM"/>
    <property type="match status" value="1"/>
</dbReference>
<dbReference type="NCBIfam" id="TIGR01226">
    <property type="entry name" value="phe_am_lyase"/>
    <property type="match status" value="1"/>
</dbReference>
<dbReference type="GO" id="GO:0006559">
    <property type="term" value="P:L-phenylalanine catabolic process"/>
    <property type="evidence" value="ECO:0007669"/>
    <property type="project" value="InterPro"/>
</dbReference>
<dbReference type="InterPro" id="IPR005922">
    <property type="entry name" value="Phe_NH3-lyase"/>
</dbReference>
<evidence type="ECO:0000256" key="4">
    <source>
        <dbReference type="SAM" id="MobiDB-lite"/>
    </source>
</evidence>
<evidence type="ECO:0000256" key="3">
    <source>
        <dbReference type="RuleBase" id="RU003954"/>
    </source>
</evidence>
<sequence length="950" mass="103449">MAPPERAGKSVFLGNIPYNLTEEQVKDILSSAGTVTKFRLMMNPETGKPKGYGFADFADADAAASAVRNLNDYEVMGRKIRVDWPHNNEKDSIPPDYSQTSQVPGQDGQMGAQQSSAPLPPLPPGVDLPPHLDCPNAISQTLSSLPPNQLLDVLSQMKSLVMADPARATELLRQAPQLAYAIFQALLLMNLVDYSTLGTVVEQAAQSQSAAAAPPAAQPFQPFSAVPGPVSTPPQPQQQMPGQDELLQQVLSMPQSAIDALPPMERSQIMLLRQQLMQGAMRYGCIPKITTDPAVLEKIEASVQVLRDHLDKGYHVYGVNTGFGGSADSRTDRVVALQSGLSQLLQAGVLVTSDKDTNVDIERQVRLDSHAVPVPWVRAAMLVRCNSNARGHSAVTLSVMKSILQLLESRITPVVPLRGSISASGDLIPLSYIAGAIEGNPDVHVHVQKSHKSQIISSRDALLSAGMEPQVLGPKEGLGLVNGTSFSAALSSLVMYETHQLVVLVQAISAVALEALMGNAESFHPFISAIRPHDGQMECARNILSFLQGSRLAQGIQSVKTHTRQGLMQDRYALRCVPQWIGPQLEDILLAHKQVTVELNSTTDNPLIDPETGDILHGGNFQAVSVTSAMEKTRSCLQMFGRLLFSQSTELVDPSLNNGLPTNLVADDPSLSFTMKGVDISMASYMAELAYLANPVSSHVQAAEMRNQSINSMAFVSSRYTMQAVEIVSLMCACSLYIGCQALDLRVLHLTYLDNIKPQLHLLTSDLFSSYLSDQELATLTESLWENISKSWSTTTRQGIPERVQVAVKNAIPTLLDTLKEKRGPGLSDLNRWETQAADLLNKTYQNTADTFFNQQNTEEFLGAGAKILYRTVRQDLNVPFHLGFVEHPTINNETLNGRSKKTIGSWISIIYEAIRDGRLMGPFMDSLASKSSSADDSLTKIRSLRMSRL</sequence>
<evidence type="ECO:0000256" key="1">
    <source>
        <dbReference type="ARBA" id="ARBA00007238"/>
    </source>
</evidence>
<dbReference type="InterPro" id="IPR026896">
    <property type="entry name" value="CSTF_C"/>
</dbReference>
<feature type="compositionally biased region" description="Low complexity" evidence="4">
    <location>
        <begin position="212"/>
        <end position="229"/>
    </location>
</feature>
<evidence type="ECO:0000313" key="6">
    <source>
        <dbReference type="EMBL" id="KAB8219957.1"/>
    </source>
</evidence>
<dbReference type="Gene3D" id="1.25.40.630">
    <property type="match status" value="1"/>
</dbReference>
<dbReference type="Gene3D" id="1.10.274.20">
    <property type="entry name" value="Phenylalanine ammonia-lyase 1, domain 3"/>
    <property type="match status" value="1"/>
</dbReference>